<feature type="transmembrane region" description="Helical" evidence="1">
    <location>
        <begin position="32"/>
        <end position="55"/>
    </location>
</feature>
<organism evidence="2 3">
    <name type="scientific">Corynascus novoguineensis</name>
    <dbReference type="NCBI Taxonomy" id="1126955"/>
    <lineage>
        <taxon>Eukaryota</taxon>
        <taxon>Fungi</taxon>
        <taxon>Dikarya</taxon>
        <taxon>Ascomycota</taxon>
        <taxon>Pezizomycotina</taxon>
        <taxon>Sordariomycetes</taxon>
        <taxon>Sordariomycetidae</taxon>
        <taxon>Sordariales</taxon>
        <taxon>Chaetomiaceae</taxon>
        <taxon>Corynascus</taxon>
    </lineage>
</organism>
<evidence type="ECO:0000313" key="2">
    <source>
        <dbReference type="EMBL" id="KAK4247402.1"/>
    </source>
</evidence>
<keyword evidence="1" id="KW-0472">Membrane</keyword>
<evidence type="ECO:0000313" key="3">
    <source>
        <dbReference type="Proteomes" id="UP001303647"/>
    </source>
</evidence>
<name>A0AAN7CUB3_9PEZI</name>
<dbReference type="PANTHER" id="PTHR35895">
    <property type="entry name" value="CHROMOSOME 16, WHOLE GENOME SHOTGUN SEQUENCE"/>
    <property type="match status" value="1"/>
</dbReference>
<dbReference type="EMBL" id="MU857654">
    <property type="protein sequence ID" value="KAK4247402.1"/>
    <property type="molecule type" value="Genomic_DNA"/>
</dbReference>
<dbReference type="AlphaFoldDB" id="A0AAN7CUB3"/>
<dbReference type="InterPro" id="IPR046368">
    <property type="entry name" value="Tag1"/>
</dbReference>
<protein>
    <submittedName>
        <fullName evidence="2">Uncharacterized protein</fullName>
    </submittedName>
</protein>
<dbReference type="Proteomes" id="UP001303647">
    <property type="component" value="Unassembled WGS sequence"/>
</dbReference>
<reference evidence="2" key="2">
    <citation type="submission" date="2023-05" db="EMBL/GenBank/DDBJ databases">
        <authorList>
            <consortium name="Lawrence Berkeley National Laboratory"/>
            <person name="Steindorff A."/>
            <person name="Hensen N."/>
            <person name="Bonometti L."/>
            <person name="Westerberg I."/>
            <person name="Brannstrom I.O."/>
            <person name="Guillou S."/>
            <person name="Cros-Aarteil S."/>
            <person name="Calhoun S."/>
            <person name="Haridas S."/>
            <person name="Kuo A."/>
            <person name="Mondo S."/>
            <person name="Pangilinan J."/>
            <person name="Riley R."/>
            <person name="Labutti K."/>
            <person name="Andreopoulos B."/>
            <person name="Lipzen A."/>
            <person name="Chen C."/>
            <person name="Yanf M."/>
            <person name="Daum C."/>
            <person name="Ng V."/>
            <person name="Clum A."/>
            <person name="Ohm R."/>
            <person name="Martin F."/>
            <person name="Silar P."/>
            <person name="Natvig D."/>
            <person name="Lalanne C."/>
            <person name="Gautier V."/>
            <person name="Ament-Velasquez S.L."/>
            <person name="Kruys A."/>
            <person name="Hutchinson M.I."/>
            <person name="Powell A.J."/>
            <person name="Barry K."/>
            <person name="Miller A.N."/>
            <person name="Grigoriev I.V."/>
            <person name="Debuchy R."/>
            <person name="Gladieux P."/>
            <person name="Thoren M.H."/>
            <person name="Johannesson H."/>
        </authorList>
    </citation>
    <scope>NUCLEOTIDE SEQUENCE</scope>
    <source>
        <strain evidence="2">CBS 359.72</strain>
    </source>
</reference>
<reference evidence="2" key="1">
    <citation type="journal article" date="2023" name="Mol. Phylogenet. Evol.">
        <title>Genome-scale phylogeny and comparative genomics of the fungal order Sordariales.</title>
        <authorList>
            <person name="Hensen N."/>
            <person name="Bonometti L."/>
            <person name="Westerberg I."/>
            <person name="Brannstrom I.O."/>
            <person name="Guillou S."/>
            <person name="Cros-Aarteil S."/>
            <person name="Calhoun S."/>
            <person name="Haridas S."/>
            <person name="Kuo A."/>
            <person name="Mondo S."/>
            <person name="Pangilinan J."/>
            <person name="Riley R."/>
            <person name="LaButti K."/>
            <person name="Andreopoulos B."/>
            <person name="Lipzen A."/>
            <person name="Chen C."/>
            <person name="Yan M."/>
            <person name="Daum C."/>
            <person name="Ng V."/>
            <person name="Clum A."/>
            <person name="Steindorff A."/>
            <person name="Ohm R.A."/>
            <person name="Martin F."/>
            <person name="Silar P."/>
            <person name="Natvig D.O."/>
            <person name="Lalanne C."/>
            <person name="Gautier V."/>
            <person name="Ament-Velasquez S.L."/>
            <person name="Kruys A."/>
            <person name="Hutchinson M.I."/>
            <person name="Powell A.J."/>
            <person name="Barry K."/>
            <person name="Miller A.N."/>
            <person name="Grigoriev I.V."/>
            <person name="Debuchy R."/>
            <person name="Gladieux P."/>
            <person name="Hiltunen Thoren M."/>
            <person name="Johannesson H."/>
        </authorList>
    </citation>
    <scope>NUCLEOTIDE SEQUENCE</scope>
    <source>
        <strain evidence="2">CBS 359.72</strain>
    </source>
</reference>
<keyword evidence="1" id="KW-1133">Transmembrane helix</keyword>
<dbReference type="GO" id="GO:0000329">
    <property type="term" value="C:fungal-type vacuole membrane"/>
    <property type="evidence" value="ECO:0007669"/>
    <property type="project" value="InterPro"/>
</dbReference>
<keyword evidence="3" id="KW-1185">Reference proteome</keyword>
<dbReference type="Pfam" id="PF12505">
    <property type="entry name" value="DUF3712"/>
    <property type="match status" value="1"/>
</dbReference>
<gene>
    <name evidence="2" type="ORF">C7999DRAFT_41275</name>
</gene>
<comment type="caution">
    <text evidence="2">The sequence shown here is derived from an EMBL/GenBank/DDBJ whole genome shotgun (WGS) entry which is preliminary data.</text>
</comment>
<dbReference type="InterPro" id="IPR022185">
    <property type="entry name" value="DUF3712"/>
</dbReference>
<evidence type="ECO:0000256" key="1">
    <source>
        <dbReference type="SAM" id="Phobius"/>
    </source>
</evidence>
<dbReference type="PANTHER" id="PTHR35895:SF1">
    <property type="entry name" value="LIPID-BINDING SERUM GLYCOPROTEIN C-TERMINAL DOMAIN-CONTAINING PROTEIN"/>
    <property type="match status" value="1"/>
</dbReference>
<keyword evidence="1" id="KW-0812">Transmembrane</keyword>
<proteinExistence type="predicted"/>
<sequence>MSDVDKSAVAQAENVSEKPRKRGCLGHCAKFWWAYLIAVVVIVVVVVPCVLLVAVPKIAQQKIDDAELILDGIVVTQAETKSLTMAINSTIKTDGSVHADIDGFEGVMYLEDHEPHTPFAKINFPATTADKLQTVNVTQNLHITDVEALTRFNTWLLINDTLRVTVKGDTHVHVKGISRAYSVVFKKTITMPGLRGLDGTVVKPTWIGLKPDQKGNNFRADTIIPNHSRVSFELGNVTFHNYLLGDEIGTVYIDNLTLRPGNNEYPMRATIENPAVIDALGKKPYCEENGVLPFQIRGKKVVRNGQSLPYFANALAAYNQTVKIPIGEAVNASLGITIPCGGLGGGGEKRGFSSLLF</sequence>
<accession>A0AAN7CUB3</accession>